<organism evidence="2 3">
    <name type="scientific">Alterisphingorhabdus coralli</name>
    <dbReference type="NCBI Taxonomy" id="3071408"/>
    <lineage>
        <taxon>Bacteria</taxon>
        <taxon>Pseudomonadati</taxon>
        <taxon>Pseudomonadota</taxon>
        <taxon>Alphaproteobacteria</taxon>
        <taxon>Sphingomonadales</taxon>
        <taxon>Sphingomonadaceae</taxon>
        <taxon>Alterisphingorhabdus (ex Yan et al. 2024)</taxon>
    </lineage>
</organism>
<dbReference type="AlphaFoldDB" id="A0AA97I0M3"/>
<reference evidence="2 3" key="1">
    <citation type="submission" date="2023-10" db="EMBL/GenBank/DDBJ databases">
        <title>Complete genome sequence of a Sphingomonadaceae bacterium.</title>
        <authorList>
            <person name="Yan C."/>
        </authorList>
    </citation>
    <scope>NUCLEOTIDE SEQUENCE [LARGE SCALE GENOMIC DNA]</scope>
    <source>
        <strain evidence="2 3">SCSIO 66989</strain>
    </source>
</reference>
<dbReference type="InterPro" id="IPR001849">
    <property type="entry name" value="PH_domain"/>
</dbReference>
<evidence type="ECO:0000259" key="1">
    <source>
        <dbReference type="PROSITE" id="PS50003"/>
    </source>
</evidence>
<dbReference type="PANTHER" id="PTHR41791">
    <property type="entry name" value="SSL7039 PROTEIN"/>
    <property type="match status" value="1"/>
</dbReference>
<dbReference type="RefSeq" id="WP_317081745.1">
    <property type="nucleotide sequence ID" value="NZ_CP136594.1"/>
</dbReference>
<dbReference type="KEGG" id="acoa:RB602_15030"/>
<sequence length="100" mass="11595">MSYIYDMENEIESTSEFDSWLSALEEADAVAAAKVIGRINRMKLNNFGDCKLLDDGLWEARIDYGPGYRLYYRRTGRTVYLMLDGGTKRTQKRDIKRLKG</sequence>
<proteinExistence type="predicted"/>
<dbReference type="PIRSF" id="PIRSF028744">
    <property type="entry name" value="Addict_mod_HI1419"/>
    <property type="match status" value="1"/>
</dbReference>
<feature type="domain" description="PH" evidence="1">
    <location>
        <begin position="1"/>
        <end position="29"/>
    </location>
</feature>
<gene>
    <name evidence="2" type="ORF">RB602_15030</name>
</gene>
<dbReference type="EMBL" id="CP136594">
    <property type="protein sequence ID" value="WOE75122.1"/>
    <property type="molecule type" value="Genomic_DNA"/>
</dbReference>
<dbReference type="NCBIfam" id="TIGR02683">
    <property type="entry name" value="upstrm_HI1419"/>
    <property type="match status" value="1"/>
</dbReference>
<evidence type="ECO:0000313" key="3">
    <source>
        <dbReference type="Proteomes" id="UP001302429"/>
    </source>
</evidence>
<accession>A0AA97I0M3</accession>
<name>A0AA97I0M3_9SPHN</name>
<dbReference type="InterPro" id="IPR014056">
    <property type="entry name" value="TypeIITA-like_toxin_pred"/>
</dbReference>
<dbReference type="Proteomes" id="UP001302429">
    <property type="component" value="Chromosome"/>
</dbReference>
<dbReference type="PROSITE" id="PS50003">
    <property type="entry name" value="PH_DOMAIN"/>
    <property type="match status" value="1"/>
</dbReference>
<protein>
    <submittedName>
        <fullName evidence="2">Type II toxin-antitoxin system RelE/ParE family toxin</fullName>
    </submittedName>
</protein>
<evidence type="ECO:0000313" key="2">
    <source>
        <dbReference type="EMBL" id="WOE75122.1"/>
    </source>
</evidence>
<dbReference type="PANTHER" id="PTHR41791:SF1">
    <property type="entry name" value="SSL7039 PROTEIN"/>
    <property type="match status" value="1"/>
</dbReference>
<keyword evidence="3" id="KW-1185">Reference proteome</keyword>